<reference evidence="1 2" key="1">
    <citation type="submission" date="2017-10" db="EMBL/GenBank/DDBJ databases">
        <title>Bacillus sp. nov., a halophilic bacterium isolated from a Yangshapao Lake.</title>
        <authorList>
            <person name="Wang H."/>
        </authorList>
    </citation>
    <scope>NUCLEOTIDE SEQUENCE [LARGE SCALE GENOMIC DNA]</scope>
    <source>
        <strain evidence="1 2">YSP-3</strain>
    </source>
</reference>
<organism evidence="1 2">
    <name type="scientific">Alteribacter lacisalsi</name>
    <dbReference type="NCBI Taxonomy" id="2045244"/>
    <lineage>
        <taxon>Bacteria</taxon>
        <taxon>Bacillati</taxon>
        <taxon>Bacillota</taxon>
        <taxon>Bacilli</taxon>
        <taxon>Bacillales</taxon>
        <taxon>Bacillaceae</taxon>
        <taxon>Alteribacter</taxon>
    </lineage>
</organism>
<evidence type="ECO:0000313" key="1">
    <source>
        <dbReference type="EMBL" id="PYZ97560.1"/>
    </source>
</evidence>
<name>A0A2W0HC38_9BACI</name>
<dbReference type="EMBL" id="PDOF01000001">
    <property type="protein sequence ID" value="PYZ97560.1"/>
    <property type="molecule type" value="Genomic_DNA"/>
</dbReference>
<dbReference type="Proteomes" id="UP000248066">
    <property type="component" value="Unassembled WGS sequence"/>
</dbReference>
<sequence>MQRLKQHYTITYRQIEKMSRREALQAYTEADIIIDQVCGAYGNLSVEGMALGKAVVCYLRDDLKPHNPDLPVISANPDTLYVELEKLLKDPDRVRNSAGWDVPMPKNTTKPAPSQTGCTKFTWMSYQNNCT</sequence>
<evidence type="ECO:0000313" key="2">
    <source>
        <dbReference type="Proteomes" id="UP000248066"/>
    </source>
</evidence>
<protein>
    <submittedName>
        <fullName evidence="1">Uncharacterized protein</fullName>
    </submittedName>
</protein>
<accession>A0A2W0HC38</accession>
<gene>
    <name evidence="1" type="ORF">CR205_02900</name>
</gene>
<dbReference type="AlphaFoldDB" id="A0A2W0HC38"/>
<keyword evidence="2" id="KW-1185">Reference proteome</keyword>
<comment type="caution">
    <text evidence="1">The sequence shown here is derived from an EMBL/GenBank/DDBJ whole genome shotgun (WGS) entry which is preliminary data.</text>
</comment>
<proteinExistence type="predicted"/>
<dbReference type="OrthoDB" id="9809622at2"/>
<dbReference type="RefSeq" id="WP_110516762.1">
    <property type="nucleotide sequence ID" value="NZ_PDOF01000001.1"/>
</dbReference>